<dbReference type="GO" id="GO:0016285">
    <property type="term" value="F:alanyl aminopeptidase activity"/>
    <property type="evidence" value="ECO:0007669"/>
    <property type="project" value="UniProtKB-EC"/>
</dbReference>
<evidence type="ECO:0000259" key="14">
    <source>
        <dbReference type="Pfam" id="PF18962"/>
    </source>
</evidence>
<dbReference type="GO" id="GO:0006508">
    <property type="term" value="P:proteolysis"/>
    <property type="evidence" value="ECO:0007669"/>
    <property type="project" value="UniProtKB-KW"/>
</dbReference>
<dbReference type="GO" id="GO:0008270">
    <property type="term" value="F:zinc ion binding"/>
    <property type="evidence" value="ECO:0007669"/>
    <property type="project" value="InterPro"/>
</dbReference>
<dbReference type="GO" id="GO:0005615">
    <property type="term" value="C:extracellular space"/>
    <property type="evidence" value="ECO:0007669"/>
    <property type="project" value="TreeGrafter"/>
</dbReference>
<dbReference type="EMBL" id="LJNI01000035">
    <property type="protein sequence ID" value="KPJ73367.1"/>
    <property type="molecule type" value="Genomic_DNA"/>
</dbReference>
<dbReference type="InterPro" id="IPR026444">
    <property type="entry name" value="Secre_tail"/>
</dbReference>
<comment type="caution">
    <text evidence="15">The sequence shown here is derived from an EMBL/GenBank/DDBJ whole genome shotgun (WGS) entry which is preliminary data.</text>
</comment>
<dbReference type="InterPro" id="IPR050344">
    <property type="entry name" value="Peptidase_M1_aminopeptidases"/>
</dbReference>
<dbReference type="PANTHER" id="PTHR11533:SF174">
    <property type="entry name" value="PUROMYCIN-SENSITIVE AMINOPEPTIDASE-RELATED"/>
    <property type="match status" value="1"/>
</dbReference>
<gene>
    <name evidence="15" type="ORF">AMJ52_03815</name>
</gene>
<dbReference type="InterPro" id="IPR001930">
    <property type="entry name" value="Peptidase_M1"/>
</dbReference>
<sequence>MHKSTNIILYCITLFALLATLLSAQSPANYDLMRATLQQVKEQEMQSWIERIVWEKTRGDRQSDFDSRYVQIDIEVHIDAETIYATVETEFQSLVDGLDEISLDFDDAFTVDSVFENGAAYTLIAETLTVTLDQAYNTGETFSVATTYHGHPRLVGGVKGFRFESHQGIPIVATLCTPYLAHMWWPCVDGPADKLDSVHLRITIPDTSYAGFSLYAASNGALMNIAYPRQGWTTYEWHENYPIVPYYVSLAISNYRIYSHFYHYDTDSMEVPYYVFPEHYEQSQATFAETVDMITYFASLFGEYPFVTEKYSMAEIGFYGAIEKQTKTIMGGVSYGWYMVVCHELSHMWFGDMISPTSWHHCWVNEGFATYCEALWWGDKYGMNAYHNYMDDLKYWQGGTIYLYDISDPFQIFLQICYAKGAWVLHMLRHAVGDSTFFDIMYTYATDPQYMYGNASTEDFQGVCETVSGLDLSDFFDQWIYDEYYPRYQYWWYAEPEKNRHQIHVGIRQMQQSSGWRPIFVMPIDLVFSLSGGGDTTVVVQNNDTLQTYQFEFDDAPTALSLDPDEWILRYAVESIEETAAPPFVTQNLSLQCLPNPVSGVAHIEYTLPHTTDITISLYNIAGQRLVRLDHGNKNGGIHLLQWNTNNLPSGVYFLHLTIPESTLVHKVTLLR</sequence>
<evidence type="ECO:0000313" key="15">
    <source>
        <dbReference type="EMBL" id="KPJ73367.1"/>
    </source>
</evidence>
<keyword evidence="7" id="KW-0645">Protease</keyword>
<keyword evidence="6" id="KW-0031">Aminopeptidase</keyword>
<evidence type="ECO:0000256" key="8">
    <source>
        <dbReference type="ARBA" id="ARBA00022723"/>
    </source>
</evidence>
<dbReference type="InterPro" id="IPR027268">
    <property type="entry name" value="Peptidase_M4/M1_CTD_sf"/>
</dbReference>
<feature type="signal peptide" evidence="12">
    <location>
        <begin position="1"/>
        <end position="24"/>
    </location>
</feature>
<dbReference type="InterPro" id="IPR042097">
    <property type="entry name" value="Aminopeptidase_N-like_N_sf"/>
</dbReference>
<dbReference type="SUPFAM" id="SSF55486">
    <property type="entry name" value="Metalloproteases ('zincins'), catalytic domain"/>
    <property type="match status" value="1"/>
</dbReference>
<proteinExistence type="inferred from homology"/>
<dbReference type="PANTHER" id="PTHR11533">
    <property type="entry name" value="PROTEASE M1 ZINC METALLOPROTEASE"/>
    <property type="match status" value="1"/>
</dbReference>
<evidence type="ECO:0000256" key="2">
    <source>
        <dbReference type="ARBA" id="ARBA00001947"/>
    </source>
</evidence>
<evidence type="ECO:0000313" key="16">
    <source>
        <dbReference type="Proteomes" id="UP000051012"/>
    </source>
</evidence>
<evidence type="ECO:0000256" key="10">
    <source>
        <dbReference type="ARBA" id="ARBA00022833"/>
    </source>
</evidence>
<feature type="domain" description="Peptidase M1 membrane alanine aminopeptidase" evidence="13">
    <location>
        <begin position="339"/>
        <end position="479"/>
    </location>
</feature>
<dbReference type="SUPFAM" id="SSF63737">
    <property type="entry name" value="Leukotriene A4 hydrolase N-terminal domain"/>
    <property type="match status" value="1"/>
</dbReference>
<evidence type="ECO:0000256" key="5">
    <source>
        <dbReference type="ARBA" id="ARBA00015611"/>
    </source>
</evidence>
<name>A0A0S7YF05_UNCT6</name>
<dbReference type="PRINTS" id="PR00756">
    <property type="entry name" value="ALADIPTASE"/>
</dbReference>
<dbReference type="EC" id="3.4.11.2" evidence="4"/>
<dbReference type="GO" id="GO:0070006">
    <property type="term" value="F:metalloaminopeptidase activity"/>
    <property type="evidence" value="ECO:0007669"/>
    <property type="project" value="TreeGrafter"/>
</dbReference>
<dbReference type="GO" id="GO:0042277">
    <property type="term" value="F:peptide binding"/>
    <property type="evidence" value="ECO:0007669"/>
    <property type="project" value="TreeGrafter"/>
</dbReference>
<comment type="similarity">
    <text evidence="3">Belongs to the peptidase M1 family.</text>
</comment>
<dbReference type="GO" id="GO:0005737">
    <property type="term" value="C:cytoplasm"/>
    <property type="evidence" value="ECO:0007669"/>
    <property type="project" value="TreeGrafter"/>
</dbReference>
<comment type="catalytic activity">
    <reaction evidence="1">
        <text>Release of an N-terminal amino acid, Xaa-|-Yaa- from a peptide, amide or arylamide. Xaa is preferably Ala, but may be most amino acids including Pro (slow action). When a terminal hydrophobic residue is followed by a prolyl residue, the two may be released as an intact Xaa-Pro dipeptide.</text>
        <dbReference type="EC" id="3.4.11.2"/>
    </reaction>
</comment>
<feature type="chain" id="PRO_5006640590" description="Aminopeptidase N" evidence="12">
    <location>
        <begin position="25"/>
        <end position="672"/>
    </location>
</feature>
<protein>
    <recommendedName>
        <fullName evidence="5">Aminopeptidase N</fullName>
        <ecNumber evidence="4">3.4.11.2</ecNumber>
    </recommendedName>
</protein>
<evidence type="ECO:0000256" key="3">
    <source>
        <dbReference type="ARBA" id="ARBA00010136"/>
    </source>
</evidence>
<organism evidence="15 16">
    <name type="scientific">candidate division TA06 bacterium DG_78</name>
    <dbReference type="NCBI Taxonomy" id="1703772"/>
    <lineage>
        <taxon>Bacteria</taxon>
        <taxon>Bacteria division TA06</taxon>
    </lineage>
</organism>
<evidence type="ECO:0000256" key="9">
    <source>
        <dbReference type="ARBA" id="ARBA00022801"/>
    </source>
</evidence>
<keyword evidence="9" id="KW-0378">Hydrolase</keyword>
<comment type="cofactor">
    <cofactor evidence="2">
        <name>Zn(2+)</name>
        <dbReference type="ChEBI" id="CHEBI:29105"/>
    </cofactor>
</comment>
<evidence type="ECO:0000256" key="7">
    <source>
        <dbReference type="ARBA" id="ARBA00022670"/>
    </source>
</evidence>
<dbReference type="Gene3D" id="1.10.390.10">
    <property type="entry name" value="Neutral Protease Domain 2"/>
    <property type="match status" value="1"/>
</dbReference>
<evidence type="ECO:0000256" key="1">
    <source>
        <dbReference type="ARBA" id="ARBA00000098"/>
    </source>
</evidence>
<feature type="domain" description="Secretion system C-terminal sorting" evidence="14">
    <location>
        <begin position="595"/>
        <end position="668"/>
    </location>
</feature>
<accession>A0A0S7YF05</accession>
<evidence type="ECO:0000256" key="12">
    <source>
        <dbReference type="SAM" id="SignalP"/>
    </source>
</evidence>
<dbReference type="GO" id="GO:0043171">
    <property type="term" value="P:peptide catabolic process"/>
    <property type="evidence" value="ECO:0007669"/>
    <property type="project" value="TreeGrafter"/>
</dbReference>
<dbReference type="Pfam" id="PF18962">
    <property type="entry name" value="Por_Secre_tail"/>
    <property type="match status" value="1"/>
</dbReference>
<evidence type="ECO:0000259" key="13">
    <source>
        <dbReference type="Pfam" id="PF01433"/>
    </source>
</evidence>
<dbReference type="GO" id="GO:0016020">
    <property type="term" value="C:membrane"/>
    <property type="evidence" value="ECO:0007669"/>
    <property type="project" value="TreeGrafter"/>
</dbReference>
<dbReference type="Gene3D" id="2.60.40.1730">
    <property type="entry name" value="tricorn interacting facor f3 domain"/>
    <property type="match status" value="1"/>
</dbReference>
<keyword evidence="12" id="KW-0732">Signal</keyword>
<keyword evidence="8" id="KW-0479">Metal-binding</keyword>
<keyword evidence="11" id="KW-0482">Metalloprotease</keyword>
<keyword evidence="10" id="KW-0862">Zinc</keyword>
<dbReference type="InterPro" id="IPR014782">
    <property type="entry name" value="Peptidase_M1_dom"/>
</dbReference>
<reference evidence="15 16" key="1">
    <citation type="journal article" date="2015" name="Microbiome">
        <title>Genomic resolution of linkages in carbon, nitrogen, and sulfur cycling among widespread estuary sediment bacteria.</title>
        <authorList>
            <person name="Baker B.J."/>
            <person name="Lazar C.S."/>
            <person name="Teske A.P."/>
            <person name="Dick G.J."/>
        </authorList>
    </citation>
    <scope>NUCLEOTIDE SEQUENCE [LARGE SCALE GENOMIC DNA]</scope>
    <source>
        <strain evidence="15">DG_78</strain>
    </source>
</reference>
<dbReference type="Gene3D" id="2.60.40.4070">
    <property type="match status" value="1"/>
</dbReference>
<dbReference type="NCBIfam" id="TIGR04183">
    <property type="entry name" value="Por_Secre_tail"/>
    <property type="match status" value="1"/>
</dbReference>
<evidence type="ECO:0000256" key="6">
    <source>
        <dbReference type="ARBA" id="ARBA00022438"/>
    </source>
</evidence>
<evidence type="ECO:0000256" key="4">
    <source>
        <dbReference type="ARBA" id="ARBA00012564"/>
    </source>
</evidence>
<dbReference type="Pfam" id="PF01433">
    <property type="entry name" value="Peptidase_M1"/>
    <property type="match status" value="1"/>
</dbReference>
<dbReference type="CDD" id="cd09603">
    <property type="entry name" value="M1_APN_like"/>
    <property type="match status" value="1"/>
</dbReference>
<dbReference type="AlphaFoldDB" id="A0A0S7YF05"/>
<dbReference type="Proteomes" id="UP000051012">
    <property type="component" value="Unassembled WGS sequence"/>
</dbReference>
<evidence type="ECO:0000256" key="11">
    <source>
        <dbReference type="ARBA" id="ARBA00023049"/>
    </source>
</evidence>